<evidence type="ECO:0000256" key="1">
    <source>
        <dbReference type="SAM" id="MobiDB-lite"/>
    </source>
</evidence>
<sequence length="588" mass="64677">MLRRLGKLVLLQALHTGDAIPGSDSVSAEIYRSIGPIGNFSTIVLALDDNMMSSITFYLPGMSRPLFIRRHQLQSDGAGCLRYSAGAPSDTALAHSSIEDVKKRLGDGFSQELDWSDMKVCPDTATTARLILNGRSHVLRRVDKFILAGARTGLRDSNRQESHHEDTRAVASSATVAMRPEGNSVRGVLEKGLAKKSPLVSLTRKQQQLASVSLGDAHRARPPTIVTYENTEPVPGLRKMRLALRNDVLCSLEFYRQGAPLPLIIGPYRMIPSLLTGCLKYDLSDTSLYQKVAADLNRLTELWAGDQAEDILPTAIAIRRLNHGQVELIIGPERYNLTSTSTPVLEKNPEHSLYSVTTDVADSETRGLASSSRERKRTRIEGVRGPASLAATPSVGAQRFDEETRQECGASKPSKRPRLEPAVATQTRLHAVRLLHAGVYESELPIPYFAKVFMKIEAELSCSLAFLFGDNTSQVSLGPYRMMISLRTGCLKFDLEDVSVRSRVVGAFRALSKKLSLEGLPRLYATEGISLSFPPMQAFQTPRVGFDDADLFEDLWAQLTRSPTEPSPGDLIPDALLDYLDPVHEEVI</sequence>
<evidence type="ECO:0000313" key="4">
    <source>
        <dbReference type="Proteomes" id="UP000541610"/>
    </source>
</evidence>
<proteinExistence type="predicted"/>
<feature type="chain" id="PRO_5029573103" evidence="2">
    <location>
        <begin position="20"/>
        <end position="588"/>
    </location>
</feature>
<gene>
    <name evidence="3" type="ORF">FOZ60_014511</name>
</gene>
<dbReference type="AlphaFoldDB" id="A0A7J6P833"/>
<protein>
    <submittedName>
        <fullName evidence="3">Uncharacterized protein</fullName>
    </submittedName>
</protein>
<feature type="signal peptide" evidence="2">
    <location>
        <begin position="1"/>
        <end position="19"/>
    </location>
</feature>
<dbReference type="EMBL" id="JABANP010000069">
    <property type="protein sequence ID" value="KAF4691870.1"/>
    <property type="molecule type" value="Genomic_DNA"/>
</dbReference>
<name>A0A7J6P833_PEROL</name>
<comment type="caution">
    <text evidence="3">The sequence shown here is derived from an EMBL/GenBank/DDBJ whole genome shotgun (WGS) entry which is preliminary data.</text>
</comment>
<feature type="region of interest" description="Disordered" evidence="1">
    <location>
        <begin position="393"/>
        <end position="423"/>
    </location>
</feature>
<organism evidence="3 4">
    <name type="scientific">Perkinsus olseni</name>
    <name type="common">Perkinsus atlanticus</name>
    <dbReference type="NCBI Taxonomy" id="32597"/>
    <lineage>
        <taxon>Eukaryota</taxon>
        <taxon>Sar</taxon>
        <taxon>Alveolata</taxon>
        <taxon>Perkinsozoa</taxon>
        <taxon>Perkinsea</taxon>
        <taxon>Perkinsida</taxon>
        <taxon>Perkinsidae</taxon>
        <taxon>Perkinsus</taxon>
    </lineage>
</organism>
<evidence type="ECO:0000313" key="3">
    <source>
        <dbReference type="EMBL" id="KAF4691870.1"/>
    </source>
</evidence>
<keyword evidence="2" id="KW-0732">Signal</keyword>
<dbReference type="Proteomes" id="UP000541610">
    <property type="component" value="Unassembled WGS sequence"/>
</dbReference>
<reference evidence="3 4" key="1">
    <citation type="submission" date="2020-04" db="EMBL/GenBank/DDBJ databases">
        <title>Perkinsus olseni comparative genomics.</title>
        <authorList>
            <person name="Bogema D.R."/>
        </authorList>
    </citation>
    <scope>NUCLEOTIDE SEQUENCE [LARGE SCALE GENOMIC DNA]</scope>
    <source>
        <strain evidence="3">00978-12</strain>
    </source>
</reference>
<dbReference type="OrthoDB" id="10399854at2759"/>
<accession>A0A7J6P833</accession>
<evidence type="ECO:0000256" key="2">
    <source>
        <dbReference type="SAM" id="SignalP"/>
    </source>
</evidence>